<dbReference type="InterPro" id="IPR029044">
    <property type="entry name" value="Nucleotide-diphossugar_trans"/>
</dbReference>
<dbReference type="InterPro" id="IPR002618">
    <property type="entry name" value="UDPGP_fam"/>
</dbReference>
<evidence type="ECO:0000313" key="5">
    <source>
        <dbReference type="Proteomes" id="UP000069902"/>
    </source>
</evidence>
<dbReference type="AlphaFoldDB" id="A0A0U5JEJ3"/>
<keyword evidence="2 4" id="KW-0808">Transferase</keyword>
<dbReference type="PATRIC" id="fig|389348.3.peg.2619"/>
<evidence type="ECO:0000313" key="4">
    <source>
        <dbReference type="EMBL" id="CUI17934.1"/>
    </source>
</evidence>
<comment type="similarity">
    <text evidence="1">Belongs to the UDPGP type 1 family.</text>
</comment>
<evidence type="ECO:0000256" key="1">
    <source>
        <dbReference type="ARBA" id="ARBA00010401"/>
    </source>
</evidence>
<dbReference type="GO" id="GO:0070569">
    <property type="term" value="F:uridylyltransferase activity"/>
    <property type="evidence" value="ECO:0007669"/>
    <property type="project" value="InterPro"/>
</dbReference>
<dbReference type="PANTHER" id="PTHR11952:SF2">
    <property type="entry name" value="LD24639P"/>
    <property type="match status" value="1"/>
</dbReference>
<dbReference type="PANTHER" id="PTHR11952">
    <property type="entry name" value="UDP- GLUCOSE PYROPHOSPHORYLASE"/>
    <property type="match status" value="1"/>
</dbReference>
<protein>
    <submittedName>
        <fullName evidence="4">Bifunctional protein UDP-N-acetylglucosamine pyrophosphorylase, glucosamine-1-phosphate N-acetyltransferase</fullName>
    </submittedName>
</protein>
<dbReference type="InParanoid" id="A0A0U5JEJ3"/>
<gene>
    <name evidence="4" type="primary">glmu3</name>
    <name evidence="4" type="ORF">PNK_2337</name>
</gene>
<organism evidence="4 5">
    <name type="scientific">Candidatus Protochlamydia naegleriophila</name>
    <dbReference type="NCBI Taxonomy" id="389348"/>
    <lineage>
        <taxon>Bacteria</taxon>
        <taxon>Pseudomonadati</taxon>
        <taxon>Chlamydiota</taxon>
        <taxon>Chlamydiia</taxon>
        <taxon>Parachlamydiales</taxon>
        <taxon>Parachlamydiaceae</taxon>
        <taxon>Candidatus Protochlamydia</taxon>
    </lineage>
</organism>
<dbReference type="InterPro" id="IPR039741">
    <property type="entry name" value="UDP-sugar_pyrophosphorylase"/>
</dbReference>
<dbReference type="STRING" id="389348.PNK_2337"/>
<dbReference type="RefSeq" id="WP_051981779.1">
    <property type="nucleotide sequence ID" value="NZ_LN879502.1"/>
</dbReference>
<dbReference type="EMBL" id="LN879502">
    <property type="protein sequence ID" value="CUI17934.1"/>
    <property type="molecule type" value="Genomic_DNA"/>
</dbReference>
<dbReference type="Gene3D" id="3.90.550.10">
    <property type="entry name" value="Spore Coat Polysaccharide Biosynthesis Protein SpsA, Chain A"/>
    <property type="match status" value="1"/>
</dbReference>
<evidence type="ECO:0000256" key="3">
    <source>
        <dbReference type="ARBA" id="ARBA00022695"/>
    </source>
</evidence>
<evidence type="ECO:0000256" key="2">
    <source>
        <dbReference type="ARBA" id="ARBA00022679"/>
    </source>
</evidence>
<proteinExistence type="inferred from homology"/>
<keyword evidence="5" id="KW-1185">Reference proteome</keyword>
<keyword evidence="3" id="KW-0548">Nucleotidyltransferase</keyword>
<dbReference type="KEGG" id="pnl:PNK_2337"/>
<dbReference type="Pfam" id="PF01704">
    <property type="entry name" value="UDPGP"/>
    <property type="match status" value="1"/>
</dbReference>
<accession>A0A0U5JEJ3</accession>
<reference evidence="5" key="1">
    <citation type="submission" date="2015-09" db="EMBL/GenBank/DDBJ databases">
        <authorList>
            <person name="Bertelli C."/>
        </authorList>
    </citation>
    <scope>NUCLEOTIDE SEQUENCE [LARGE SCALE GENOMIC DNA]</scope>
    <source>
        <strain evidence="5">KNic</strain>
    </source>
</reference>
<name>A0A0U5JEJ3_9BACT</name>
<sequence length="452" mass="51084">MAIESHYHSLLSREQNEHVLRFCPSLTEKERQALIQQIQHIDFTLLEQQRRLIRNPPPTLSSIEPFTDFTFIGQGGDFSKGKGLLREGKMGCLILAGGQGTRLRLDGPKGRFPVSLIKHKSLFQLLAEKTLAAGKQAGTTLSLAIMTSPENDEITKRFFAEHHYWGLNPEQVSFFCQGTLPLLDSQGQLFLESRYHIAEGPNGNGQCLHDFYKSGIWKKWSEQGIQYLNVVLIDNPLADPFDAELLGFHARQQADITIKCTEKVKPQEKVGVIVKENGRVGVIEYSELPDSDKAATRPDGRLNYCCANLSLFCFSMNFIQSTVAKTASLPLHKAWKAAKFVNEAGMTQLSATPIAWKFETFIFDWLGYADHVFALLYPREQCFAPLKNYTGEDSLETVQQAIQKRERQLLQDVTGVEPPSLPFELAAEFYYPTPELKAKWHKKVPKTSYVEP</sequence>
<dbReference type="Proteomes" id="UP000069902">
    <property type="component" value="Chromosome cPNK"/>
</dbReference>
<dbReference type="SUPFAM" id="SSF53448">
    <property type="entry name" value="Nucleotide-diphospho-sugar transferases"/>
    <property type="match status" value="1"/>
</dbReference>